<dbReference type="AlphaFoldDB" id="A0A445N3U7"/>
<dbReference type="CDD" id="cd05403">
    <property type="entry name" value="NT_KNTase_like"/>
    <property type="match status" value="1"/>
</dbReference>
<accession>A0A445N3U7</accession>
<dbReference type="PANTHER" id="PTHR33933">
    <property type="entry name" value="NUCLEOTIDYLTRANSFERASE"/>
    <property type="match status" value="1"/>
</dbReference>
<dbReference type="EMBL" id="OJIN01000239">
    <property type="protein sequence ID" value="SPD76379.1"/>
    <property type="molecule type" value="Genomic_DNA"/>
</dbReference>
<sequence length="115" mass="13228">MRILDDLTLRKNEKDAIRAATKILKTRFPVRDVILFGSKARGDSDKESDIDLLLLTGKPLHWKERHAIIEALFDVEMKHDVVISIVVNTVYDWQEGICTVLPIHEEIKREGVPIQ</sequence>
<evidence type="ECO:0000313" key="2">
    <source>
        <dbReference type="EMBL" id="SPD76379.1"/>
    </source>
</evidence>
<dbReference type="GO" id="GO:0016779">
    <property type="term" value="F:nucleotidyltransferase activity"/>
    <property type="evidence" value="ECO:0007669"/>
    <property type="project" value="InterPro"/>
</dbReference>
<dbReference type="InterPro" id="IPR052548">
    <property type="entry name" value="Type_VII_TA_antitoxin"/>
</dbReference>
<reference evidence="2" key="1">
    <citation type="submission" date="2018-01" db="EMBL/GenBank/DDBJ databases">
        <authorList>
            <person name="Regsiter A."/>
            <person name="William W."/>
        </authorList>
    </citation>
    <scope>NUCLEOTIDE SEQUENCE</scope>
    <source>
        <strain evidence="2">TRIP AH-1</strain>
    </source>
</reference>
<feature type="domain" description="Polymerase nucleotidyl transferase" evidence="1">
    <location>
        <begin position="19"/>
        <end position="67"/>
    </location>
</feature>
<dbReference type="InterPro" id="IPR002934">
    <property type="entry name" value="Polymerase_NTP_transf_dom"/>
</dbReference>
<dbReference type="SUPFAM" id="SSF81301">
    <property type="entry name" value="Nucleotidyltransferase"/>
    <property type="match status" value="1"/>
</dbReference>
<dbReference type="PANTHER" id="PTHR33933:SF1">
    <property type="entry name" value="PROTEIN ADENYLYLTRANSFERASE MNTA-RELATED"/>
    <property type="match status" value="1"/>
</dbReference>
<protein>
    <submittedName>
        <fullName evidence="2">Putative DNA polymerase beta domain protein region</fullName>
    </submittedName>
</protein>
<gene>
    <name evidence="2" type="ORF">PITCH_A920007</name>
</gene>
<name>A0A445N3U7_9BACT</name>
<dbReference type="Pfam" id="PF01909">
    <property type="entry name" value="NTP_transf_2"/>
    <property type="match status" value="1"/>
</dbReference>
<organism evidence="2">
    <name type="scientific">uncultured Desulfobacterium sp</name>
    <dbReference type="NCBI Taxonomy" id="201089"/>
    <lineage>
        <taxon>Bacteria</taxon>
        <taxon>Pseudomonadati</taxon>
        <taxon>Thermodesulfobacteriota</taxon>
        <taxon>Desulfobacteria</taxon>
        <taxon>Desulfobacterales</taxon>
        <taxon>Desulfobacteriaceae</taxon>
        <taxon>Desulfobacterium</taxon>
        <taxon>environmental samples</taxon>
    </lineage>
</organism>
<dbReference type="InterPro" id="IPR043519">
    <property type="entry name" value="NT_sf"/>
</dbReference>
<dbReference type="Gene3D" id="3.30.460.10">
    <property type="entry name" value="Beta Polymerase, domain 2"/>
    <property type="match status" value="1"/>
</dbReference>
<evidence type="ECO:0000259" key="1">
    <source>
        <dbReference type="Pfam" id="PF01909"/>
    </source>
</evidence>
<proteinExistence type="predicted"/>